<evidence type="ECO:0000313" key="2">
    <source>
        <dbReference type="Proteomes" id="UP001065298"/>
    </source>
</evidence>
<protein>
    <submittedName>
        <fullName evidence="1">Uncharacterized protein</fullName>
    </submittedName>
</protein>
<evidence type="ECO:0000313" key="1">
    <source>
        <dbReference type="EMBL" id="KAI8654738.1"/>
    </source>
</evidence>
<name>A0ACC0QIE2_9HYPO</name>
<organism evidence="1 2">
    <name type="scientific">Fusarium keratoplasticum</name>
    <dbReference type="NCBI Taxonomy" id="1328300"/>
    <lineage>
        <taxon>Eukaryota</taxon>
        <taxon>Fungi</taxon>
        <taxon>Dikarya</taxon>
        <taxon>Ascomycota</taxon>
        <taxon>Pezizomycotina</taxon>
        <taxon>Sordariomycetes</taxon>
        <taxon>Hypocreomycetidae</taxon>
        <taxon>Hypocreales</taxon>
        <taxon>Nectriaceae</taxon>
        <taxon>Fusarium</taxon>
        <taxon>Fusarium solani species complex</taxon>
    </lineage>
</organism>
<keyword evidence="2" id="KW-1185">Reference proteome</keyword>
<sequence>MDLPADLLPVHSGPHCEKYILDPSADGQPDIQIHRRSWKAFDPELTIGKLRELGKHGCLFGESVYSDLTRYESPSDCSPVLHSFIPWELDKTRYQAVMFGVPESSDDDDESEVGKDYDHQDGEDKIQSSGVKVYLKPSLNFMLKRVISISQNQSGFSLLETESQRDLYCALSYYWGGDQKTKATKETLPQLKANIAFGKLPATLQDAITTTHGLGLRYLFVDSICILQDHEEDMHLQIAQMSEIYSEAAVTVLASQAKGVNFSFLHKRQNSFPSLRLRDKRYKMSLRCPNGELGSVVVLSGYSRGKNSSGPLDSRAWAFQENMLSAVLWAMRMITLLGDARL</sequence>
<dbReference type="EMBL" id="CM046512">
    <property type="protein sequence ID" value="KAI8654738.1"/>
    <property type="molecule type" value="Genomic_DNA"/>
</dbReference>
<accession>A0ACC0QIE2</accession>
<dbReference type="Proteomes" id="UP001065298">
    <property type="component" value="Chromosome 10"/>
</dbReference>
<reference evidence="1" key="1">
    <citation type="submission" date="2022-06" db="EMBL/GenBank/DDBJ databases">
        <title>Fusarium solani species complex genomes reveal bases of compartmentalisation and animal pathogenesis.</title>
        <authorList>
            <person name="Tsai I.J."/>
        </authorList>
    </citation>
    <scope>NUCLEOTIDE SEQUENCE</scope>
    <source>
        <strain evidence="1">Fu6.1</strain>
    </source>
</reference>
<comment type="caution">
    <text evidence="1">The sequence shown here is derived from an EMBL/GenBank/DDBJ whole genome shotgun (WGS) entry which is preliminary data.</text>
</comment>
<gene>
    <name evidence="1" type="ORF">NCS57_01220900</name>
</gene>
<proteinExistence type="predicted"/>